<organism evidence="2 3">
    <name type="scientific">Longivirga aurantiaca</name>
    <dbReference type="NCBI Taxonomy" id="1837743"/>
    <lineage>
        <taxon>Bacteria</taxon>
        <taxon>Bacillati</taxon>
        <taxon>Actinomycetota</taxon>
        <taxon>Actinomycetes</taxon>
        <taxon>Sporichthyales</taxon>
        <taxon>Sporichthyaceae</taxon>
        <taxon>Longivirga</taxon>
    </lineage>
</organism>
<evidence type="ECO:0000313" key="3">
    <source>
        <dbReference type="Proteomes" id="UP001596138"/>
    </source>
</evidence>
<dbReference type="RefSeq" id="WP_386763804.1">
    <property type="nucleotide sequence ID" value="NZ_JBHSTI010000002.1"/>
</dbReference>
<keyword evidence="3" id="KW-1185">Reference proteome</keyword>
<sequence length="182" mass="18724">MKRALIGLAVAAVAVLSLAPPAASAAPPPVSRPLTGTVVTQDLPPEAPTGCPAGAVWRYTASGTAYLSNLGRSQFTISHCSYLTGPTTGTFDHGTIVIIAANGDQLYMAESGTFYLYVDESGGLISVPTVDWTITGGTGRFLHATGSGQLLARSSDLQSPPTTTSGTFSQGEITYVASDRRS</sequence>
<dbReference type="Proteomes" id="UP001596138">
    <property type="component" value="Unassembled WGS sequence"/>
</dbReference>
<keyword evidence="1" id="KW-0732">Signal</keyword>
<feature type="chain" id="PRO_5047304488" evidence="1">
    <location>
        <begin position="26"/>
        <end position="182"/>
    </location>
</feature>
<comment type="caution">
    <text evidence="2">The sequence shown here is derived from an EMBL/GenBank/DDBJ whole genome shotgun (WGS) entry which is preliminary data.</text>
</comment>
<proteinExistence type="predicted"/>
<reference evidence="3" key="1">
    <citation type="journal article" date="2019" name="Int. J. Syst. Evol. Microbiol.">
        <title>The Global Catalogue of Microorganisms (GCM) 10K type strain sequencing project: providing services to taxonomists for standard genome sequencing and annotation.</title>
        <authorList>
            <consortium name="The Broad Institute Genomics Platform"/>
            <consortium name="The Broad Institute Genome Sequencing Center for Infectious Disease"/>
            <person name="Wu L."/>
            <person name="Ma J."/>
        </authorList>
    </citation>
    <scope>NUCLEOTIDE SEQUENCE [LARGE SCALE GENOMIC DNA]</scope>
    <source>
        <strain evidence="3">CGMCC 4.7317</strain>
    </source>
</reference>
<feature type="signal peptide" evidence="1">
    <location>
        <begin position="1"/>
        <end position="25"/>
    </location>
</feature>
<dbReference type="EMBL" id="JBHSTI010000002">
    <property type="protein sequence ID" value="MFC6236768.1"/>
    <property type="molecule type" value="Genomic_DNA"/>
</dbReference>
<gene>
    <name evidence="2" type="ORF">ACFQGU_02680</name>
</gene>
<name>A0ABW1SY17_9ACTN</name>
<evidence type="ECO:0000256" key="1">
    <source>
        <dbReference type="SAM" id="SignalP"/>
    </source>
</evidence>
<accession>A0ABW1SY17</accession>
<evidence type="ECO:0000313" key="2">
    <source>
        <dbReference type="EMBL" id="MFC6236768.1"/>
    </source>
</evidence>
<protein>
    <submittedName>
        <fullName evidence="2">Uncharacterized protein</fullName>
    </submittedName>
</protein>